<dbReference type="CDD" id="cd07078">
    <property type="entry name" value="ALDH"/>
    <property type="match status" value="1"/>
</dbReference>
<accession>A0A4P6KDK9</accession>
<proteinExistence type="predicted"/>
<keyword evidence="4" id="KW-1185">Reference proteome</keyword>
<dbReference type="OrthoDB" id="5720601at2"/>
<feature type="domain" description="Aldehyde dehydrogenase" evidence="2">
    <location>
        <begin position="19"/>
        <end position="478"/>
    </location>
</feature>
<organism evidence="3 4">
    <name type="scientific">Leucobacter triazinivorans</name>
    <dbReference type="NCBI Taxonomy" id="1784719"/>
    <lineage>
        <taxon>Bacteria</taxon>
        <taxon>Bacillati</taxon>
        <taxon>Actinomycetota</taxon>
        <taxon>Actinomycetes</taxon>
        <taxon>Micrococcales</taxon>
        <taxon>Microbacteriaceae</taxon>
        <taxon>Leucobacter</taxon>
    </lineage>
</organism>
<dbReference type="SUPFAM" id="SSF53720">
    <property type="entry name" value="ALDH-like"/>
    <property type="match status" value="1"/>
</dbReference>
<dbReference type="Gene3D" id="3.40.309.10">
    <property type="entry name" value="Aldehyde Dehydrogenase, Chain A, domain 2"/>
    <property type="match status" value="1"/>
</dbReference>
<dbReference type="AlphaFoldDB" id="A0A4P6KDK9"/>
<protein>
    <submittedName>
        <fullName evidence="3">Aldehyde dehydrogenase</fullName>
    </submittedName>
</protein>
<keyword evidence="1" id="KW-0560">Oxidoreductase</keyword>
<dbReference type="InterPro" id="IPR050740">
    <property type="entry name" value="Aldehyde_DH_Superfamily"/>
</dbReference>
<dbReference type="InterPro" id="IPR016161">
    <property type="entry name" value="Ald_DH/histidinol_DH"/>
</dbReference>
<evidence type="ECO:0000256" key="1">
    <source>
        <dbReference type="ARBA" id="ARBA00023002"/>
    </source>
</evidence>
<gene>
    <name evidence="3" type="ORF">EVS81_04905</name>
</gene>
<dbReference type="GO" id="GO:0016620">
    <property type="term" value="F:oxidoreductase activity, acting on the aldehyde or oxo group of donors, NAD or NADP as acceptor"/>
    <property type="evidence" value="ECO:0007669"/>
    <property type="project" value="InterPro"/>
</dbReference>
<name>A0A4P6KDK9_9MICO</name>
<dbReference type="InterPro" id="IPR015590">
    <property type="entry name" value="Aldehyde_DH_dom"/>
</dbReference>
<evidence type="ECO:0000259" key="2">
    <source>
        <dbReference type="Pfam" id="PF00171"/>
    </source>
</evidence>
<dbReference type="InterPro" id="IPR016163">
    <property type="entry name" value="Ald_DH_C"/>
</dbReference>
<evidence type="ECO:0000313" key="3">
    <source>
        <dbReference type="EMBL" id="QBE48253.1"/>
    </source>
</evidence>
<sequence>MTRITVPIVPLRSYVDGAWVDEMDDTRRTLHDPNTGAYRQSKLATRPVDVERALRAARALYDTQQLEELGLRARTELILAVADELERRQDEIALQDSINTGAPLTTTRIIASSLGDRTRGAVREAAELGESAELGEAGRRVVLLRRAIGPAVIVAPWNAPTFTTVGKVAAAILGGCPVLLKPSENAPNGCQLFSEILVHELERRGFPEASFQLIQGGSQVGSLLTEDDRIEALSFTGGLGAGRTVAVAAASNLNVMQMELGSNNPAIVRADADVQQTAIQIVQGMTRLNGQWCEAPGKVLVHKSIHDSLVEAIGVELDRLAVGDALDAKTQVGPMAFERHRQALLQAVSRLESLGGELIATQRMPDLDGWFLAPGMIVGTRPEDANEELFGPLITVHSVDSDEDALAHANAPGGGLDGFVFSTNTEAAVRLGSRIRAGEVRVNGTFMSDLAGHSRQTFWGTSGIGGHSPQYGVRFFVGDRVVGIDRTDLAL</sequence>
<dbReference type="Gene3D" id="3.40.605.10">
    <property type="entry name" value="Aldehyde Dehydrogenase, Chain A, domain 1"/>
    <property type="match status" value="1"/>
</dbReference>
<dbReference type="Proteomes" id="UP000289260">
    <property type="component" value="Chromosome"/>
</dbReference>
<dbReference type="RefSeq" id="WP_130109391.1">
    <property type="nucleotide sequence ID" value="NZ_CP035806.1"/>
</dbReference>
<dbReference type="EMBL" id="CP035806">
    <property type="protein sequence ID" value="QBE48253.1"/>
    <property type="molecule type" value="Genomic_DNA"/>
</dbReference>
<dbReference type="PANTHER" id="PTHR43353">
    <property type="entry name" value="SUCCINATE-SEMIALDEHYDE DEHYDROGENASE, MITOCHONDRIAL"/>
    <property type="match status" value="1"/>
</dbReference>
<dbReference type="InterPro" id="IPR016162">
    <property type="entry name" value="Ald_DH_N"/>
</dbReference>
<evidence type="ECO:0000313" key="4">
    <source>
        <dbReference type="Proteomes" id="UP000289260"/>
    </source>
</evidence>
<dbReference type="Pfam" id="PF00171">
    <property type="entry name" value="Aldedh"/>
    <property type="match status" value="1"/>
</dbReference>
<reference evidence="3 4" key="1">
    <citation type="submission" date="2019-02" db="EMBL/GenBank/DDBJ databases">
        <authorList>
            <person name="Sun L."/>
            <person name="Pan D."/>
            <person name="Wu X."/>
        </authorList>
    </citation>
    <scope>NUCLEOTIDE SEQUENCE [LARGE SCALE GENOMIC DNA]</scope>
    <source>
        <strain evidence="3 4">JW-1</strain>
    </source>
</reference>
<dbReference type="PANTHER" id="PTHR43353:SF3">
    <property type="entry name" value="ALDEHYDE DEHYDROGENASE-RELATED"/>
    <property type="match status" value="1"/>
</dbReference>
<dbReference type="KEGG" id="ltr:EVS81_04905"/>